<gene>
    <name evidence="2" type="ORF">TPAB3V08_LOCUS9769</name>
</gene>
<reference evidence="2" key="1">
    <citation type="submission" date="2021-03" db="EMBL/GenBank/DDBJ databases">
        <authorList>
            <person name="Tran Van P."/>
        </authorList>
    </citation>
    <scope>NUCLEOTIDE SEQUENCE</scope>
</reference>
<feature type="compositionally biased region" description="Acidic residues" evidence="1">
    <location>
        <begin position="75"/>
        <end position="96"/>
    </location>
</feature>
<evidence type="ECO:0000256" key="1">
    <source>
        <dbReference type="SAM" id="MobiDB-lite"/>
    </source>
</evidence>
<organism evidence="2 3">
    <name type="scientific">Timema podura</name>
    <name type="common">Walking stick</name>
    <dbReference type="NCBI Taxonomy" id="61482"/>
    <lineage>
        <taxon>Eukaryota</taxon>
        <taxon>Metazoa</taxon>
        <taxon>Ecdysozoa</taxon>
        <taxon>Arthropoda</taxon>
        <taxon>Hexapoda</taxon>
        <taxon>Insecta</taxon>
        <taxon>Pterygota</taxon>
        <taxon>Neoptera</taxon>
        <taxon>Polyneoptera</taxon>
        <taxon>Phasmatodea</taxon>
        <taxon>Timematodea</taxon>
        <taxon>Timematoidea</taxon>
        <taxon>Timematidae</taxon>
        <taxon>Timema</taxon>
    </lineage>
</organism>
<feature type="region of interest" description="Disordered" evidence="1">
    <location>
        <begin position="71"/>
        <end position="102"/>
    </location>
</feature>
<feature type="region of interest" description="Disordered" evidence="1">
    <location>
        <begin position="1"/>
        <end position="20"/>
    </location>
</feature>
<sequence length="102" mass="12226">MEEERMPNKALKNKEKGRRLQTRWMDQAQKDIKAKGVDWRRMAEGDVCRDRQDWKRWKRRIMMMLGTMKKKYTGDESENEFSVDEPEELQGSDDDWTPAAGE</sequence>
<dbReference type="EMBL" id="CAJPIN010022554">
    <property type="protein sequence ID" value="CAG2062821.1"/>
    <property type="molecule type" value="Genomic_DNA"/>
</dbReference>
<dbReference type="Proteomes" id="UP001153148">
    <property type="component" value="Unassembled WGS sequence"/>
</dbReference>
<evidence type="ECO:0000313" key="3">
    <source>
        <dbReference type="Proteomes" id="UP001153148"/>
    </source>
</evidence>
<feature type="non-terminal residue" evidence="2">
    <location>
        <position position="102"/>
    </location>
</feature>
<evidence type="ECO:0000313" key="2">
    <source>
        <dbReference type="EMBL" id="CAG2062821.1"/>
    </source>
</evidence>
<name>A0ABN7P4M4_TIMPD</name>
<accession>A0ABN7P4M4</accession>
<keyword evidence="3" id="KW-1185">Reference proteome</keyword>
<proteinExistence type="predicted"/>
<protein>
    <submittedName>
        <fullName evidence="2">Uncharacterized protein</fullName>
    </submittedName>
</protein>
<comment type="caution">
    <text evidence="2">The sequence shown here is derived from an EMBL/GenBank/DDBJ whole genome shotgun (WGS) entry which is preliminary data.</text>
</comment>